<evidence type="ECO:0000259" key="1">
    <source>
        <dbReference type="Pfam" id="PF13468"/>
    </source>
</evidence>
<proteinExistence type="predicted"/>
<dbReference type="InterPro" id="IPR029068">
    <property type="entry name" value="Glyas_Bleomycin-R_OHBP_Dase"/>
</dbReference>
<comment type="caution">
    <text evidence="2">The sequence shown here is derived from an EMBL/GenBank/DDBJ whole genome shotgun (WGS) entry which is preliminary data.</text>
</comment>
<organism evidence="2 3">
    <name type="scientific">Salipiger mucosus DSM 16094</name>
    <dbReference type="NCBI Taxonomy" id="1123237"/>
    <lineage>
        <taxon>Bacteria</taxon>
        <taxon>Pseudomonadati</taxon>
        <taxon>Pseudomonadota</taxon>
        <taxon>Alphaproteobacteria</taxon>
        <taxon>Rhodobacterales</taxon>
        <taxon>Roseobacteraceae</taxon>
        <taxon>Salipiger</taxon>
    </lineage>
</organism>
<evidence type="ECO:0000313" key="2">
    <source>
        <dbReference type="EMBL" id="EPX85170.1"/>
    </source>
</evidence>
<dbReference type="STRING" id="1123237.Salmuc_01126"/>
<reference evidence="3" key="1">
    <citation type="journal article" date="2014" name="Stand. Genomic Sci.">
        <title>Genome sequence of the exopolysaccharide-producing Salipiger mucosus type strain (DSM 16094(T)), a moderately halophilic member of the Roseobacter clade.</title>
        <authorList>
            <person name="Riedel T."/>
            <person name="Spring S."/>
            <person name="Fiebig A."/>
            <person name="Petersen J."/>
            <person name="Kyrpides N.C."/>
            <person name="Goker M."/>
            <person name="Klenk H.P."/>
        </authorList>
    </citation>
    <scope>NUCLEOTIDE SEQUENCE [LARGE SCALE GENOMIC DNA]</scope>
    <source>
        <strain evidence="3">DSM 16094</strain>
    </source>
</reference>
<dbReference type="RefSeq" id="WP_020040914.1">
    <property type="nucleotide sequence ID" value="NZ_KE557273.1"/>
</dbReference>
<gene>
    <name evidence="2" type="ORF">Salmuc_01126</name>
</gene>
<dbReference type="OrthoDB" id="8451710at2"/>
<keyword evidence="3" id="KW-1185">Reference proteome</keyword>
<dbReference type="EMBL" id="APVH01000010">
    <property type="protein sequence ID" value="EPX85170.1"/>
    <property type="molecule type" value="Genomic_DNA"/>
</dbReference>
<name>S9S4R2_9RHOB</name>
<evidence type="ECO:0000313" key="3">
    <source>
        <dbReference type="Proteomes" id="UP000015347"/>
    </source>
</evidence>
<dbReference type="Proteomes" id="UP000015347">
    <property type="component" value="Unassembled WGS sequence"/>
</dbReference>
<feature type="domain" description="Glyoxalase-like" evidence="1">
    <location>
        <begin position="5"/>
        <end position="173"/>
    </location>
</feature>
<dbReference type="Pfam" id="PF13468">
    <property type="entry name" value="Glyoxalase_3"/>
    <property type="match status" value="1"/>
</dbReference>
<sequence>MTLELDHVAVLGETLEEAAAHAEAALGCPMLPGGVHPRYGTHNRLLGLGEGLYIEAIAIDPAAPPPDHARWFGLDDFSGPARLDKWVCHVPDMTKALEALPMAGTPVQLARGNLRWLMAVPEDGHLPYDGLFPALIEWQSPVPPGSALPAAGPRLERLIVAHPEAEALEALLAPHLDAPLVSFETAPRPGLRAELTTPHGRRVLQ</sequence>
<dbReference type="AlphaFoldDB" id="S9S4R2"/>
<accession>S9S4R2</accession>
<dbReference type="Gene3D" id="3.10.180.10">
    <property type="entry name" value="2,3-Dihydroxybiphenyl 1,2-Dioxygenase, domain 1"/>
    <property type="match status" value="1"/>
</dbReference>
<protein>
    <recommendedName>
        <fullName evidence="1">Glyoxalase-like domain-containing protein</fullName>
    </recommendedName>
</protein>
<dbReference type="eggNOG" id="COG0346">
    <property type="taxonomic scope" value="Bacteria"/>
</dbReference>
<dbReference type="InterPro" id="IPR025870">
    <property type="entry name" value="Glyoxalase-like_dom"/>
</dbReference>
<dbReference type="HOGENOM" id="CLU_083550_0_0_5"/>